<evidence type="ECO:0000313" key="3">
    <source>
        <dbReference type="EMBL" id="CAE8625929.1"/>
    </source>
</evidence>
<dbReference type="Pfam" id="PF05050">
    <property type="entry name" value="Methyltransf_21"/>
    <property type="match status" value="1"/>
</dbReference>
<dbReference type="AlphaFoldDB" id="A0A813GT41"/>
<dbReference type="InterPro" id="IPR006342">
    <property type="entry name" value="FkbM_mtfrase"/>
</dbReference>
<dbReference type="SUPFAM" id="SSF49344">
    <property type="entry name" value="CBD9-like"/>
    <property type="match status" value="1"/>
</dbReference>
<gene>
    <name evidence="3" type="ORF">PGLA2088_LOCUS449</name>
</gene>
<proteinExistence type="predicted"/>
<sequence length="872" mass="96215">MVVGRMYLVGVCITILLCFGTTGIYQSLEENRDTIRELRTLITQDKKGKAGDSRRFQTIPAIPDDSAIRKAGASENGNSAAARPSHQASAYAEADTRPRNIYLDVGGNDGQTVVDFMRRKSKLWEAASQHMSVETARLPWHTFVWEPNAQHHAQYDRILAEFPGQVTYYEAAAWTTTGNVTFYREQVKKKSDGSSLLRSHPRVAANSVASTVRSMSLPDWFRDNVRYDDNVVLKVDIEGAEYDLMSAMMVTGAVCKADVLIVEWHAFADPVQPVKFRERSVAAEGPTCWLRGAAHMAGACRANFFVSVDRVPAKCFAVSVHSKLFSRVFFSSGAALLIYASAHSLPTEHVGDSPSADGSKTTILEQVLAAHYPSQYVVQKLEETQRIQIDGHLDEPAWADDYSKRFTGHENPSKVKVRWDEHFLYVAAELRSKHVAATVTGHCDDLSSNVWTGTPVLPYFDDDFEVFVDASQSNYFYVEYEMNARNATYGTLWTLPQAGLGSVAPECGGGVGVRKACCNTTWNQGQGLCDRGVETEAGSWTMEMYDGAERPGFGMQSAAQNHTDSWTLEVRFPILSSAEHGGLINLLPGSHYPGTNPEKLDPNQGQRFWWATFANALHAPWWSKLNSTSTKQAELIKSLCQEVVAFDEKRYGFTQFLVDANNAAPTCYYEAASQNLGGHQYMHNPDSFGYLQFATQEDAAAKSCKNVQWLGRFVLAQLYQAEVQFLMNVDLGNGAYSASLAKLLDPSVCTIRNACNVTALSLAAGLAEIGISAQEGVSSGKCVRYEVGDAQSSNWTGGPCFSASVAYSVQSKRDPSKVRQVKGVINEARLMSFAVEVGQRWNEPDAEWLCLDEVVIADKLSEVINFVAARYK</sequence>
<evidence type="ECO:0000313" key="4">
    <source>
        <dbReference type="Proteomes" id="UP000626109"/>
    </source>
</evidence>
<dbReference type="SUPFAM" id="SSF53335">
    <property type="entry name" value="S-adenosyl-L-methionine-dependent methyltransferases"/>
    <property type="match status" value="1"/>
</dbReference>
<dbReference type="CDD" id="cd09620">
    <property type="entry name" value="CBM9_like_3"/>
    <property type="match status" value="1"/>
</dbReference>
<organism evidence="3 4">
    <name type="scientific">Polarella glacialis</name>
    <name type="common">Dinoflagellate</name>
    <dbReference type="NCBI Taxonomy" id="89957"/>
    <lineage>
        <taxon>Eukaryota</taxon>
        <taxon>Sar</taxon>
        <taxon>Alveolata</taxon>
        <taxon>Dinophyceae</taxon>
        <taxon>Suessiales</taxon>
        <taxon>Suessiaceae</taxon>
        <taxon>Polarella</taxon>
    </lineage>
</organism>
<feature type="domain" description="Methyltransferase FkbM" evidence="2">
    <location>
        <begin position="145"/>
        <end position="271"/>
    </location>
</feature>
<protein>
    <recommendedName>
        <fullName evidence="2">Methyltransferase FkbM domain-containing protein</fullName>
    </recommendedName>
</protein>
<feature type="region of interest" description="Disordered" evidence="1">
    <location>
        <begin position="67"/>
        <end position="90"/>
    </location>
</feature>
<reference evidence="3" key="1">
    <citation type="submission" date="2021-02" db="EMBL/GenBank/DDBJ databases">
        <authorList>
            <person name="Dougan E. K."/>
            <person name="Rhodes N."/>
            <person name="Thang M."/>
            <person name="Chan C."/>
        </authorList>
    </citation>
    <scope>NUCLEOTIDE SEQUENCE</scope>
</reference>
<accession>A0A813GT41</accession>
<comment type="caution">
    <text evidence="3">The sequence shown here is derived from an EMBL/GenBank/DDBJ whole genome shotgun (WGS) entry which is preliminary data.</text>
</comment>
<dbReference type="InterPro" id="IPR029063">
    <property type="entry name" value="SAM-dependent_MTases_sf"/>
</dbReference>
<dbReference type="Gene3D" id="3.40.50.150">
    <property type="entry name" value="Vaccinia Virus protein VP39"/>
    <property type="match status" value="1"/>
</dbReference>
<evidence type="ECO:0000256" key="1">
    <source>
        <dbReference type="SAM" id="MobiDB-lite"/>
    </source>
</evidence>
<dbReference type="NCBIfam" id="TIGR01444">
    <property type="entry name" value="fkbM_fam"/>
    <property type="match status" value="1"/>
</dbReference>
<name>A0A813GT41_POLGL</name>
<evidence type="ECO:0000259" key="2">
    <source>
        <dbReference type="Pfam" id="PF05050"/>
    </source>
</evidence>
<dbReference type="EMBL" id="CAJNNW010000292">
    <property type="protein sequence ID" value="CAE8625929.1"/>
    <property type="molecule type" value="Genomic_DNA"/>
</dbReference>
<feature type="compositionally biased region" description="Low complexity" evidence="1">
    <location>
        <begin position="71"/>
        <end position="82"/>
    </location>
</feature>
<dbReference type="Proteomes" id="UP000626109">
    <property type="component" value="Unassembled WGS sequence"/>
</dbReference>
<dbReference type="Gene3D" id="2.60.40.1190">
    <property type="match status" value="1"/>
</dbReference>